<dbReference type="InterPro" id="IPR029063">
    <property type="entry name" value="SAM-dependent_MTases_sf"/>
</dbReference>
<dbReference type="PANTHER" id="PTHR43861:SF1">
    <property type="entry name" value="TRANS-ACONITATE 2-METHYLTRANSFERASE"/>
    <property type="match status" value="1"/>
</dbReference>
<evidence type="ECO:0000256" key="1">
    <source>
        <dbReference type="ARBA" id="ARBA00022603"/>
    </source>
</evidence>
<dbReference type="GO" id="GO:0008168">
    <property type="term" value="F:methyltransferase activity"/>
    <property type="evidence" value="ECO:0007669"/>
    <property type="project" value="UniProtKB-KW"/>
</dbReference>
<gene>
    <name evidence="4" type="ORF">ENR64_08260</name>
</gene>
<organism evidence="4">
    <name type="scientific">Oscillatoriales cyanobacterium SpSt-418</name>
    <dbReference type="NCBI Taxonomy" id="2282169"/>
    <lineage>
        <taxon>Bacteria</taxon>
        <taxon>Bacillati</taxon>
        <taxon>Cyanobacteriota</taxon>
        <taxon>Cyanophyceae</taxon>
        <taxon>Oscillatoriophycideae</taxon>
        <taxon>Oscillatoriales</taxon>
    </lineage>
</organism>
<dbReference type="Pfam" id="PF13649">
    <property type="entry name" value="Methyltransf_25"/>
    <property type="match status" value="1"/>
</dbReference>
<comment type="caution">
    <text evidence="4">The sequence shown here is derived from an EMBL/GenBank/DDBJ whole genome shotgun (WGS) entry which is preliminary data.</text>
</comment>
<name>A0A7C3KCK0_9CYAN</name>
<dbReference type="CDD" id="cd02440">
    <property type="entry name" value="AdoMet_MTases"/>
    <property type="match status" value="1"/>
</dbReference>
<evidence type="ECO:0000313" key="4">
    <source>
        <dbReference type="EMBL" id="HFM97749.1"/>
    </source>
</evidence>
<dbReference type="Gene3D" id="3.40.50.150">
    <property type="entry name" value="Vaccinia Virus protein VP39"/>
    <property type="match status" value="1"/>
</dbReference>
<evidence type="ECO:0000259" key="3">
    <source>
        <dbReference type="Pfam" id="PF13649"/>
    </source>
</evidence>
<accession>A0A7C3KCK0</accession>
<dbReference type="AlphaFoldDB" id="A0A7C3KCK0"/>
<feature type="domain" description="Methyltransferase" evidence="3">
    <location>
        <begin position="37"/>
        <end position="124"/>
    </location>
</feature>
<evidence type="ECO:0000256" key="2">
    <source>
        <dbReference type="ARBA" id="ARBA00022679"/>
    </source>
</evidence>
<reference evidence="4" key="1">
    <citation type="journal article" date="2020" name="mSystems">
        <title>Genome- and Community-Level Interaction Insights into Carbon Utilization and Element Cycling Functions of Hydrothermarchaeota in Hydrothermal Sediment.</title>
        <authorList>
            <person name="Zhou Z."/>
            <person name="Liu Y."/>
            <person name="Xu W."/>
            <person name="Pan J."/>
            <person name="Luo Z.H."/>
            <person name="Li M."/>
        </authorList>
    </citation>
    <scope>NUCLEOTIDE SEQUENCE [LARGE SCALE GENOMIC DNA]</scope>
    <source>
        <strain evidence="4">SpSt-418</strain>
    </source>
</reference>
<dbReference type="InterPro" id="IPR041698">
    <property type="entry name" value="Methyltransf_25"/>
</dbReference>
<dbReference type="EMBL" id="DSRU01000110">
    <property type="protein sequence ID" value="HFM97749.1"/>
    <property type="molecule type" value="Genomic_DNA"/>
</dbReference>
<proteinExistence type="predicted"/>
<keyword evidence="2 4" id="KW-0808">Transferase</keyword>
<sequence>MPHQHWNTTLYDRQHQFVWQYGESLIEWLAPQPGEHILDLGCGTGHLTAKLAEKNVIVSGIDADPAMIAVAQQTYPNISFAIADARQFELPAPVDAIFSNAALHWIPEADAVIASVYRALKPGGRFVAEFGGKGNIHAMMTVLFRTLKQLGYPDCDRWNPWYFPSVAEYATCLEQAGFEVTQASLFDRPTPLQDGDAGLRNWFRMFANGILSNIPADQQAQAIEMTEAQLKPVLYKDSGWTADYRRLRVTAKKV</sequence>
<keyword evidence="1 4" id="KW-0489">Methyltransferase</keyword>
<dbReference type="PANTHER" id="PTHR43861">
    <property type="entry name" value="TRANS-ACONITATE 2-METHYLTRANSFERASE-RELATED"/>
    <property type="match status" value="1"/>
</dbReference>
<protein>
    <submittedName>
        <fullName evidence="4">Class I SAM-dependent methyltransferase</fullName>
    </submittedName>
</protein>
<dbReference type="SUPFAM" id="SSF53335">
    <property type="entry name" value="S-adenosyl-L-methionine-dependent methyltransferases"/>
    <property type="match status" value="1"/>
</dbReference>
<dbReference type="GO" id="GO:0032259">
    <property type="term" value="P:methylation"/>
    <property type="evidence" value="ECO:0007669"/>
    <property type="project" value="UniProtKB-KW"/>
</dbReference>